<dbReference type="WBParaSite" id="SBAD_0000656401-mRNA-1">
    <property type="protein sequence ID" value="SBAD_0000656401-mRNA-1"/>
    <property type="gene ID" value="SBAD_0000656401"/>
</dbReference>
<dbReference type="PANTHER" id="PTHR19871:SF38">
    <property type="entry name" value="PROTEIN QUI-1"/>
    <property type="match status" value="1"/>
</dbReference>
<dbReference type="AlphaFoldDB" id="A0A183IRS3"/>
<keyword evidence="1 3" id="KW-0853">WD repeat</keyword>
<dbReference type="Pfam" id="PF00400">
    <property type="entry name" value="WD40"/>
    <property type="match status" value="4"/>
</dbReference>
<evidence type="ECO:0000313" key="7">
    <source>
        <dbReference type="WBParaSite" id="SBAD_0000656401-mRNA-1"/>
    </source>
</evidence>
<evidence type="ECO:0000313" key="5">
    <source>
        <dbReference type="EMBL" id="VDP09745.1"/>
    </source>
</evidence>
<dbReference type="PROSITE" id="PS50082">
    <property type="entry name" value="WD_REPEATS_2"/>
    <property type="match status" value="3"/>
</dbReference>
<feature type="repeat" description="WD" evidence="3">
    <location>
        <begin position="399"/>
        <end position="440"/>
    </location>
</feature>
<dbReference type="InterPro" id="IPR036322">
    <property type="entry name" value="WD40_repeat_dom_sf"/>
</dbReference>
<accession>A0A183IRS3</accession>
<gene>
    <name evidence="5" type="ORF">SBAD_LOCUS6320</name>
</gene>
<evidence type="ECO:0000259" key="4">
    <source>
        <dbReference type="Pfam" id="PF25469"/>
    </source>
</evidence>
<dbReference type="InterPro" id="IPR052752">
    <property type="entry name" value="NACHT-WD_repeat"/>
</dbReference>
<evidence type="ECO:0000256" key="1">
    <source>
        <dbReference type="ARBA" id="ARBA00022574"/>
    </source>
</evidence>
<feature type="repeat" description="WD" evidence="3">
    <location>
        <begin position="567"/>
        <end position="608"/>
    </location>
</feature>
<name>A0A183IRS3_9BILA</name>
<dbReference type="PANTHER" id="PTHR19871">
    <property type="entry name" value="BETA TRANSDUCIN-RELATED PROTEIN"/>
    <property type="match status" value="1"/>
</dbReference>
<feature type="domain" description="NWD1/2-like winged helix-turn-helix" evidence="4">
    <location>
        <begin position="152"/>
        <end position="194"/>
    </location>
</feature>
<evidence type="ECO:0000256" key="2">
    <source>
        <dbReference type="ARBA" id="ARBA00022737"/>
    </source>
</evidence>
<evidence type="ECO:0000313" key="6">
    <source>
        <dbReference type="Proteomes" id="UP000270296"/>
    </source>
</evidence>
<reference evidence="7" key="1">
    <citation type="submission" date="2016-06" db="UniProtKB">
        <authorList>
            <consortium name="WormBaseParasite"/>
        </authorList>
    </citation>
    <scope>IDENTIFICATION</scope>
</reference>
<dbReference type="SUPFAM" id="SSF52540">
    <property type="entry name" value="P-loop containing nucleoside triphosphate hydrolases"/>
    <property type="match status" value="1"/>
</dbReference>
<dbReference type="OrthoDB" id="9990676at2759"/>
<dbReference type="SUPFAM" id="SSF50978">
    <property type="entry name" value="WD40 repeat-like"/>
    <property type="match status" value="1"/>
</dbReference>
<keyword evidence="2" id="KW-0677">Repeat</keyword>
<dbReference type="Proteomes" id="UP000270296">
    <property type="component" value="Unassembled WGS sequence"/>
</dbReference>
<dbReference type="InterPro" id="IPR027417">
    <property type="entry name" value="P-loop_NTPase"/>
</dbReference>
<feature type="repeat" description="WD" evidence="3">
    <location>
        <begin position="483"/>
        <end position="513"/>
    </location>
</feature>
<proteinExistence type="predicted"/>
<organism evidence="7">
    <name type="scientific">Soboliphyme baturini</name>
    <dbReference type="NCBI Taxonomy" id="241478"/>
    <lineage>
        <taxon>Eukaryota</taxon>
        <taxon>Metazoa</taxon>
        <taxon>Ecdysozoa</taxon>
        <taxon>Nematoda</taxon>
        <taxon>Enoplea</taxon>
        <taxon>Dorylaimia</taxon>
        <taxon>Dioctophymatida</taxon>
        <taxon>Dioctophymatoidea</taxon>
        <taxon>Soboliphymatidae</taxon>
        <taxon>Soboliphyme</taxon>
    </lineage>
</organism>
<dbReference type="InterPro" id="IPR057588">
    <property type="entry name" value="NWD1/2-like_WH"/>
</dbReference>
<dbReference type="InterPro" id="IPR001680">
    <property type="entry name" value="WD40_rpt"/>
</dbReference>
<dbReference type="PROSITE" id="PS50294">
    <property type="entry name" value="WD_REPEATS_REGION"/>
    <property type="match status" value="1"/>
</dbReference>
<sequence length="649" mass="73108">MMTTTQTVLNEAEIHIQYAMAHKPIRFLDVGHFMDRVKTCLIVQGSEGSGKSAFICELTQRLLQWLSPRSHLIVRFVGLTPQSTQLHELFRSICLEICMKFIVSEKVKEPLLILIDDVHMLKEGLMLSDDQQHLWLPLLCDPGIIIIITTGDTLKQTISAIIEERMCDGRTVMTWSHAFIGAVVRHRYLISSGECDIEEKSLDRCVQTVHASSNKYNAFYIIPQVRNLWYHLLHTGSIDNLESVGFCNFEYLYKTVLTTGIFHMRTTIEGALLQVLNYNLHVLYTMVLRPSFKFLYQDPNLLAGEVILRLSYDRKRNTDVLNRLLDQAMLWVDTCCCFPLIVPLTSWIRPCACPLVSRFRLKEWSFPTVNYQHLLVAGAVEGGKIWMYHIASHRLIRSFAGHNEQVIFLKTSTNGRNFVSGSCEGVVKVWDVYQDNCVVTFKPHSGKMCSALFSFNDEDLFTGYSDGVICMTTVQNGSEKCVFRHHMGPVTALSLTSENDYLVSGSADFTVAICYVETGAVISKLLGLMAPVKSIALTSNDVFALISCEDESLKVFSICTSSHIKELQGHGGKICSLAVAHDDCQAFAGSSDGKIYCYDLHSGTLMATQSCDTYPVTSLKVRLNVSKLFLKMEKGFQISQILLFYCLNQ</sequence>
<dbReference type="EMBL" id="UZAM01009650">
    <property type="protein sequence ID" value="VDP09745.1"/>
    <property type="molecule type" value="Genomic_DNA"/>
</dbReference>
<dbReference type="InterPro" id="IPR015943">
    <property type="entry name" value="WD40/YVTN_repeat-like_dom_sf"/>
</dbReference>
<reference evidence="5 6" key="2">
    <citation type="submission" date="2018-11" db="EMBL/GenBank/DDBJ databases">
        <authorList>
            <consortium name="Pathogen Informatics"/>
        </authorList>
    </citation>
    <scope>NUCLEOTIDE SEQUENCE [LARGE SCALE GENOMIC DNA]</scope>
</reference>
<dbReference type="Pfam" id="PF25469">
    <property type="entry name" value="WHD_NWD1"/>
    <property type="match status" value="1"/>
</dbReference>
<dbReference type="SMART" id="SM00320">
    <property type="entry name" value="WD40"/>
    <property type="match status" value="5"/>
</dbReference>
<dbReference type="Gene3D" id="2.130.10.10">
    <property type="entry name" value="YVTN repeat-like/Quinoprotein amine dehydrogenase"/>
    <property type="match status" value="2"/>
</dbReference>
<keyword evidence="6" id="KW-1185">Reference proteome</keyword>
<evidence type="ECO:0000256" key="3">
    <source>
        <dbReference type="PROSITE-ProRule" id="PRU00221"/>
    </source>
</evidence>
<protein>
    <submittedName>
        <fullName evidence="7">WD_REPEATS_REGION domain-containing protein</fullName>
    </submittedName>
</protein>